<dbReference type="OrthoDB" id="9758052at2"/>
<keyword evidence="1" id="KW-0560">Oxidoreductase</keyword>
<dbReference type="InterPro" id="IPR036291">
    <property type="entry name" value="NAD(P)-bd_dom_sf"/>
</dbReference>
<dbReference type="Gene3D" id="3.40.50.720">
    <property type="entry name" value="NAD(P)-binding Rossmann-like Domain"/>
    <property type="match status" value="1"/>
</dbReference>
<dbReference type="InterPro" id="IPR048381">
    <property type="entry name" value="GDH_C"/>
</dbReference>
<dbReference type="Pfam" id="PF21076">
    <property type="entry name" value="GDH_ACT2"/>
    <property type="match status" value="1"/>
</dbReference>
<proteinExistence type="predicted"/>
<dbReference type="InterPro" id="IPR028971">
    <property type="entry name" value="NAD-GDH_cat"/>
</dbReference>
<dbReference type="GO" id="GO:0006538">
    <property type="term" value="P:L-glutamate catabolic process"/>
    <property type="evidence" value="ECO:0007669"/>
    <property type="project" value="InterPro"/>
</dbReference>
<dbReference type="Pfam" id="PF21078">
    <property type="entry name" value="GDH_HM3"/>
    <property type="match status" value="1"/>
</dbReference>
<dbReference type="Pfam" id="PF05088">
    <property type="entry name" value="Bac_GDH_CD"/>
    <property type="match status" value="1"/>
</dbReference>
<dbReference type="RefSeq" id="WP_034823600.1">
    <property type="nucleotide sequence ID" value="NZ_AWFA01000001.1"/>
</dbReference>
<dbReference type="InterPro" id="IPR007780">
    <property type="entry name" value="NAD_Glu_DH_bac"/>
</dbReference>
<evidence type="ECO:0000259" key="5">
    <source>
        <dbReference type="Pfam" id="PF21076"/>
    </source>
</evidence>
<dbReference type="InterPro" id="IPR024727">
    <property type="entry name" value="NAD_Glu_DH_N_ACT1"/>
</dbReference>
<feature type="domain" description="NAD-glutamate dehydrogenase ACT2" evidence="5">
    <location>
        <begin position="372"/>
        <end position="460"/>
    </location>
</feature>
<comment type="caution">
    <text evidence="7">The sequence shown here is derived from an EMBL/GenBank/DDBJ whole genome shotgun (WGS) entry which is preliminary data.</text>
</comment>
<feature type="domain" description="NAD-glutamate dehydrogenase ACT3" evidence="6">
    <location>
        <begin position="519"/>
        <end position="595"/>
    </location>
</feature>
<sequence length="1574" mass="174600">MTVTTAPAAPVEQVLEQIHRESGHEDLSGLTGQDLNVLARELWNWAEQAEPGTQDVRILLDAQGAEGSLSRSVLEAVGPDMPFLVDSLLGECAAQGFEVRTLFHPIVHTGQGRMISVIQVHLPMLTADEAKRLEAGARRALSDNALVVDDFEPMRQRMKSEVERVAELEHLKPADREEAVAFLKWLSKEHFVFLGCREYEFETDPDGHVLPEEPIMVEGSNLGLLRDEDLNVLSREAEPLVLTPEIGALLAEPFPLIVAKSTLMSRVHRRVACDYVGVKKYDAQGRVNGEVRFLGLFTAEAYDEPARAIPFIRRRVAKIIQASGATPGGHTEKALANLLETWPRDELFQTQSRVLGPIIMGALHLIGRPRTRVFIRRDQFDRYVTAIVYIAREAYDTALRQRITDELVKAYKGRLTRFRPYFDSETLVRVHFEIWLNQGHPEPDTQSLEDRIANLARTWDQGFRTALMGADLSSDVHKGARSFIGAFNAAYREAFSPEEAVLDIAAMADLTAHHPILARAFREESAEADTVRIKIYARNGSIPLSACVPIFEKMGLYVDFETGYPVRPHEKPVEDAPETYWIHDLSMRSASGAPLLIEDIRTALEDAFVAVWSGRAENDGFNRLVLSAGMNWREAALIRTLAGYRRQSGMEQPQDVQETALSTHPQIARLLLEMFDARFDPSRGMTLEARTEKAMTLRADIEEALRNVSALADDQVLRRLADLIPAVQRTNYYQTREDGEPHDFISLKIASRELEDLPEPKPYREIFMSSPRVEGVHLRFGPVARGGLRWSDRASDYRTEVLGLVKAQQVKNAVIVPVGSKGGFYPKQLADRSDRNAWFESGRDAYKEFIRSLLGLTDNLVHGDLVHPADTVIWDGEDPYLVVAADKGTATFSDTANAISEEMGHWLGDAFASGGSAGYDHKKMGITARGGWEAVKRHFREMGRDIQTEPFTVIGVGDMSGDVFGNGMLLSPEIRLVAAFNHMHIFIDPEPDDSARNLSERERLFNTPGSSWADYDMSLISEGGGVFERSAKSIHLTDQIKSLTGLSKDAVTPDELIHTLLKSQADLLWFGGIGTYVKAAHESHAHAGDRSNDAIRVDANDLKVKVIGEGANLGMTQAARIEFALAGGRVNTDAIDNSAGVDSSDHEVNIKILAAEAIRLGQLKSEDRNALLAEMTDDVAALVLRHNYNQTFALTLAEATATYDHDALERLMVYLEGRGVLNRELEVLPDTGEMKVRAENGHALTRPELAVLLAWSKITLFDDIVASDIPDDPYFEQVLKGYFPSPIDGYDEAMENHRLKREIIATIIANLVIDMAGPVALLRLREVSNADNATVTRGLAAAHAVLNFDSFQKEVDGLDNTVPAEVQTDLRLLASSAMIEAAVWFARTYPSLHVGEMVAKTEAPLNEFKVALASIHSPFPAARIERTARGLMKRGAPEDLARWASAMGHFAQGLLVVDMAEGKPYGVKEAGEAFYIIGDQLRIDRLRASAREGLKKGGYWDRVAGRRQISELLRMQAEAAETALEVGGPHKWLDERSDARKVLLQELAALGKDRTWTFARFALAADAVRQFMRG</sequence>
<dbReference type="SUPFAM" id="SSF53223">
    <property type="entry name" value="Aminoacid dehydrogenase-like, N-terminal domain"/>
    <property type="match status" value="1"/>
</dbReference>
<keyword evidence="8" id="KW-1185">Reference proteome</keyword>
<dbReference type="InterPro" id="IPR049056">
    <property type="entry name" value="NAD_Glu_DH_HM3"/>
</dbReference>
<evidence type="ECO:0000259" key="6">
    <source>
        <dbReference type="Pfam" id="PF21077"/>
    </source>
</evidence>
<dbReference type="Pfam" id="PF21079">
    <property type="entry name" value="GDH_HM2"/>
    <property type="match status" value="1"/>
</dbReference>
<dbReference type="InterPro" id="IPR049062">
    <property type="entry name" value="NAD_Glu_DH_ACT2"/>
</dbReference>
<dbReference type="GO" id="GO:0004069">
    <property type="term" value="F:L-aspartate:2-oxoglutarate aminotransferase activity"/>
    <property type="evidence" value="ECO:0007669"/>
    <property type="project" value="InterPro"/>
</dbReference>
<dbReference type="Pfam" id="PF21073">
    <property type="entry name" value="GDH_HM1"/>
    <property type="match status" value="1"/>
</dbReference>
<dbReference type="PANTHER" id="PTHR43403:SF1">
    <property type="entry name" value="NAD-SPECIFIC GLUTAMATE DEHYDROGENASE"/>
    <property type="match status" value="1"/>
</dbReference>
<evidence type="ECO:0000313" key="8">
    <source>
        <dbReference type="Proteomes" id="UP000249123"/>
    </source>
</evidence>
<evidence type="ECO:0000256" key="1">
    <source>
        <dbReference type="ARBA" id="ARBA00023002"/>
    </source>
</evidence>
<dbReference type="Pfam" id="PF21074">
    <property type="entry name" value="GDH_C"/>
    <property type="match status" value="1"/>
</dbReference>
<evidence type="ECO:0000259" key="4">
    <source>
        <dbReference type="Pfam" id="PF21075"/>
    </source>
</evidence>
<dbReference type="InterPro" id="IPR049058">
    <property type="entry name" value="NAD_Glu_DH_HM2"/>
</dbReference>
<protein>
    <submittedName>
        <fullName evidence="7">Uncharacterized protein</fullName>
    </submittedName>
</protein>
<dbReference type="GO" id="GO:0004352">
    <property type="term" value="F:glutamate dehydrogenase (NAD+) activity"/>
    <property type="evidence" value="ECO:0007669"/>
    <property type="project" value="InterPro"/>
</dbReference>
<gene>
    <name evidence="7" type="ORF">HY3_00525</name>
</gene>
<reference evidence="7 8" key="1">
    <citation type="submission" date="2013-04" db="EMBL/GenBank/DDBJ databases">
        <title>Hyphomonas sp. T24B3 Genome Sequencing.</title>
        <authorList>
            <person name="Lai Q."/>
            <person name="Shao Z."/>
        </authorList>
    </citation>
    <scope>NUCLEOTIDE SEQUENCE [LARGE SCALE GENOMIC DNA]</scope>
    <source>
        <strain evidence="7 8">T24B3</strain>
    </source>
</reference>
<dbReference type="PIRSF" id="PIRSF036761">
    <property type="entry name" value="GDH_Mll4104"/>
    <property type="match status" value="1"/>
</dbReference>
<organism evidence="7 8">
    <name type="scientific">Hyphomonas pacifica</name>
    <dbReference type="NCBI Taxonomy" id="1280941"/>
    <lineage>
        <taxon>Bacteria</taxon>
        <taxon>Pseudomonadati</taxon>
        <taxon>Pseudomonadota</taxon>
        <taxon>Alphaproteobacteria</taxon>
        <taxon>Hyphomonadales</taxon>
        <taxon>Hyphomonadaceae</taxon>
        <taxon>Hyphomonas</taxon>
    </lineage>
</organism>
<evidence type="ECO:0000259" key="2">
    <source>
        <dbReference type="Pfam" id="PF05088"/>
    </source>
</evidence>
<feature type="domain" description="NAD-specific glutamate dehydrogenase C-terminal" evidence="3">
    <location>
        <begin position="1242"/>
        <end position="1569"/>
    </location>
</feature>
<dbReference type="InterPro" id="IPR049064">
    <property type="entry name" value="NAD_Glu_DH_ACT3"/>
</dbReference>
<dbReference type="PANTHER" id="PTHR43403">
    <property type="entry name" value="NAD-SPECIFIC GLUTAMATE DEHYDROGENASE"/>
    <property type="match status" value="1"/>
</dbReference>
<dbReference type="Pfam" id="PF21075">
    <property type="entry name" value="GDH_ACT1"/>
    <property type="match status" value="1"/>
</dbReference>
<feature type="domain" description="NAD-glutamate dehydrogenase catalytic" evidence="2">
    <location>
        <begin position="701"/>
        <end position="1196"/>
    </location>
</feature>
<name>A0A062TYB3_9PROT</name>
<dbReference type="SUPFAM" id="SSF51735">
    <property type="entry name" value="NAD(P)-binding Rossmann-fold domains"/>
    <property type="match status" value="1"/>
</dbReference>
<dbReference type="Pfam" id="PF21077">
    <property type="entry name" value="GDH_ACT3"/>
    <property type="match status" value="1"/>
</dbReference>
<evidence type="ECO:0000313" key="7">
    <source>
        <dbReference type="EMBL" id="RAN36095.1"/>
    </source>
</evidence>
<dbReference type="eggNOG" id="COG2902">
    <property type="taxonomic scope" value="Bacteria"/>
</dbReference>
<evidence type="ECO:0000259" key="3">
    <source>
        <dbReference type="Pfam" id="PF21074"/>
    </source>
</evidence>
<accession>A0A062TYB3</accession>
<dbReference type="Proteomes" id="UP000249123">
    <property type="component" value="Unassembled WGS sequence"/>
</dbReference>
<dbReference type="InterPro" id="IPR049059">
    <property type="entry name" value="NAD_Glu_DH_HM1"/>
</dbReference>
<dbReference type="EMBL" id="AWFB01000001">
    <property type="protein sequence ID" value="RAN36095.1"/>
    <property type="molecule type" value="Genomic_DNA"/>
</dbReference>
<dbReference type="STRING" id="1280941.HY2_00545"/>
<dbReference type="InterPro" id="IPR046346">
    <property type="entry name" value="Aminoacid_DH-like_N_sf"/>
</dbReference>
<feature type="domain" description="NAD-glutamate dehydrogenase N-terminal ACT1" evidence="4">
    <location>
        <begin position="15"/>
        <end position="120"/>
    </location>
</feature>